<keyword evidence="7" id="KW-1185">Reference proteome</keyword>
<dbReference type="GO" id="GO:0005524">
    <property type="term" value="F:ATP binding"/>
    <property type="evidence" value="ECO:0007669"/>
    <property type="project" value="UniProtKB-KW"/>
</dbReference>
<evidence type="ECO:0000256" key="4">
    <source>
        <dbReference type="PIRSR" id="PIRSR006806-1"/>
    </source>
</evidence>
<dbReference type="EC" id="6.3.3.2" evidence="5"/>
<dbReference type="GO" id="GO:0035999">
    <property type="term" value="P:tetrahydrofolate interconversion"/>
    <property type="evidence" value="ECO:0007669"/>
    <property type="project" value="TreeGrafter"/>
</dbReference>
<feature type="binding site" evidence="4">
    <location>
        <begin position="8"/>
        <end position="12"/>
    </location>
    <ligand>
        <name>ATP</name>
        <dbReference type="ChEBI" id="CHEBI:30616"/>
    </ligand>
</feature>
<dbReference type="InterPro" id="IPR002698">
    <property type="entry name" value="FTHF_cligase"/>
</dbReference>
<gene>
    <name evidence="6" type="ORF">J4H85_04615</name>
</gene>
<keyword evidence="3 4" id="KW-0067">ATP-binding</keyword>
<dbReference type="Proteomes" id="UP000668403">
    <property type="component" value="Unassembled WGS sequence"/>
</dbReference>
<name>A0A939TU16_9MICO</name>
<evidence type="ECO:0000313" key="7">
    <source>
        <dbReference type="Proteomes" id="UP000668403"/>
    </source>
</evidence>
<feature type="binding site" evidence="4">
    <location>
        <position position="54"/>
    </location>
    <ligand>
        <name>substrate</name>
    </ligand>
</feature>
<dbReference type="EMBL" id="JAGFBF010000001">
    <property type="protein sequence ID" value="MBO2989280.1"/>
    <property type="molecule type" value="Genomic_DNA"/>
</dbReference>
<dbReference type="InterPro" id="IPR024185">
    <property type="entry name" value="FTHF_cligase-like_sf"/>
</dbReference>
<keyword evidence="5" id="KW-0460">Magnesium</keyword>
<comment type="similarity">
    <text evidence="1 5">Belongs to the 5-formyltetrahydrofolate cyclo-ligase family.</text>
</comment>
<dbReference type="PANTHER" id="PTHR23407">
    <property type="entry name" value="ATPASE INHIBITOR/5-FORMYLTETRAHYDROFOLATE CYCLO-LIGASE"/>
    <property type="match status" value="1"/>
</dbReference>
<dbReference type="InterPro" id="IPR037171">
    <property type="entry name" value="NagB/RpiA_transferase-like"/>
</dbReference>
<reference evidence="6" key="1">
    <citation type="submission" date="2021-03" db="EMBL/GenBank/DDBJ databases">
        <title>Leucobacter chromiisoli sp. nov., isolated from chromium-containing soil of chemical plant.</title>
        <authorList>
            <person name="Xu Z."/>
        </authorList>
    </citation>
    <scope>NUCLEOTIDE SEQUENCE</scope>
    <source>
        <strain evidence="6">K 70/01</strain>
    </source>
</reference>
<keyword evidence="5" id="KW-0479">Metal-binding</keyword>
<evidence type="ECO:0000256" key="3">
    <source>
        <dbReference type="ARBA" id="ARBA00022840"/>
    </source>
</evidence>
<dbReference type="AlphaFoldDB" id="A0A939TU16"/>
<evidence type="ECO:0000256" key="2">
    <source>
        <dbReference type="ARBA" id="ARBA00022741"/>
    </source>
</evidence>
<dbReference type="NCBIfam" id="TIGR02727">
    <property type="entry name" value="MTHFS_bact"/>
    <property type="match status" value="1"/>
</dbReference>
<accession>A0A939TU16</accession>
<comment type="cofactor">
    <cofactor evidence="5">
        <name>Mg(2+)</name>
        <dbReference type="ChEBI" id="CHEBI:18420"/>
    </cofactor>
</comment>
<keyword evidence="2 4" id="KW-0547">Nucleotide-binding</keyword>
<dbReference type="GO" id="GO:0030272">
    <property type="term" value="F:5-formyltetrahydrofolate cyclo-ligase activity"/>
    <property type="evidence" value="ECO:0007669"/>
    <property type="project" value="UniProtKB-EC"/>
</dbReference>
<protein>
    <recommendedName>
        <fullName evidence="5">5-formyltetrahydrofolate cyclo-ligase</fullName>
        <ecNumber evidence="5">6.3.3.2</ecNumber>
    </recommendedName>
</protein>
<feature type="binding site" evidence="4">
    <location>
        <position position="59"/>
    </location>
    <ligand>
        <name>substrate</name>
    </ligand>
</feature>
<sequence length="195" mass="20958">MADIDHQKHEIRVRVREQRAQRPAAERDATGAGFTEQLIALCESRGPKTVSCYVSIDGEPDTSGFLSWAAENGIDVLLPVTRADGLMDWVLPSGEGFVPGPYGIPEPLGEVVSPMAVGEAGLMIVPACSIDRTGVRLGWGGGYFDKTLGSMDKRPPVFAVVYADEFVESLPSDVHDIPVTGVVTPQQITYLDLSD</sequence>
<evidence type="ECO:0000256" key="5">
    <source>
        <dbReference type="RuleBase" id="RU361279"/>
    </source>
</evidence>
<dbReference type="GO" id="GO:0009396">
    <property type="term" value="P:folic acid-containing compound biosynthetic process"/>
    <property type="evidence" value="ECO:0007669"/>
    <property type="project" value="TreeGrafter"/>
</dbReference>
<dbReference type="PIRSF" id="PIRSF006806">
    <property type="entry name" value="FTHF_cligase"/>
    <property type="match status" value="1"/>
</dbReference>
<organism evidence="6 7">
    <name type="scientific">Leucobacter tardus</name>
    <dbReference type="NCBI Taxonomy" id="501483"/>
    <lineage>
        <taxon>Bacteria</taxon>
        <taxon>Bacillati</taxon>
        <taxon>Actinomycetota</taxon>
        <taxon>Actinomycetes</taxon>
        <taxon>Micrococcales</taxon>
        <taxon>Microbacteriaceae</taxon>
        <taxon>Leucobacter</taxon>
    </lineage>
</organism>
<dbReference type="Pfam" id="PF01812">
    <property type="entry name" value="5-FTHF_cyc-lig"/>
    <property type="match status" value="1"/>
</dbReference>
<dbReference type="PANTHER" id="PTHR23407:SF1">
    <property type="entry name" value="5-FORMYLTETRAHYDROFOLATE CYCLO-LIGASE"/>
    <property type="match status" value="1"/>
</dbReference>
<comment type="caution">
    <text evidence="6">The sequence shown here is derived from an EMBL/GenBank/DDBJ whole genome shotgun (WGS) entry which is preliminary data.</text>
</comment>
<evidence type="ECO:0000313" key="6">
    <source>
        <dbReference type="EMBL" id="MBO2989280.1"/>
    </source>
</evidence>
<dbReference type="GO" id="GO:0046872">
    <property type="term" value="F:metal ion binding"/>
    <property type="evidence" value="ECO:0007669"/>
    <property type="project" value="UniProtKB-KW"/>
</dbReference>
<comment type="catalytic activity">
    <reaction evidence="5">
        <text>(6S)-5-formyl-5,6,7,8-tetrahydrofolate + ATP = (6R)-5,10-methenyltetrahydrofolate + ADP + phosphate</text>
        <dbReference type="Rhea" id="RHEA:10488"/>
        <dbReference type="ChEBI" id="CHEBI:30616"/>
        <dbReference type="ChEBI" id="CHEBI:43474"/>
        <dbReference type="ChEBI" id="CHEBI:57455"/>
        <dbReference type="ChEBI" id="CHEBI:57457"/>
        <dbReference type="ChEBI" id="CHEBI:456216"/>
        <dbReference type="EC" id="6.3.3.2"/>
    </reaction>
</comment>
<proteinExistence type="inferred from homology"/>
<evidence type="ECO:0000256" key="1">
    <source>
        <dbReference type="ARBA" id="ARBA00010638"/>
    </source>
</evidence>
<dbReference type="SUPFAM" id="SSF100950">
    <property type="entry name" value="NagB/RpiA/CoA transferase-like"/>
    <property type="match status" value="1"/>
</dbReference>
<dbReference type="RefSeq" id="WP_208237212.1">
    <property type="nucleotide sequence ID" value="NZ_BAAAQU010000001.1"/>
</dbReference>
<dbReference type="Gene3D" id="3.40.50.10420">
    <property type="entry name" value="NagB/RpiA/CoA transferase-like"/>
    <property type="match status" value="1"/>
</dbReference>
<keyword evidence="6" id="KW-0436">Ligase</keyword>